<dbReference type="PROSITE" id="PS50939">
    <property type="entry name" value="CYTOCHROME_B561"/>
    <property type="match status" value="1"/>
</dbReference>
<dbReference type="OrthoDB" id="432881at2759"/>
<dbReference type="GO" id="GO:0140571">
    <property type="term" value="F:transmembrane ascorbate ferrireductase activity"/>
    <property type="evidence" value="ECO:0007669"/>
    <property type="project" value="UniProtKB-EC"/>
</dbReference>
<gene>
    <name evidence="14" type="ORF">DIABBA_LOCUS3856</name>
</gene>
<accession>A0A9N9SVA5</accession>
<evidence type="ECO:0000256" key="5">
    <source>
        <dbReference type="ARBA" id="ARBA00022692"/>
    </source>
</evidence>
<evidence type="ECO:0000313" key="15">
    <source>
        <dbReference type="Proteomes" id="UP001153709"/>
    </source>
</evidence>
<evidence type="ECO:0000256" key="7">
    <source>
        <dbReference type="ARBA" id="ARBA00022982"/>
    </source>
</evidence>
<dbReference type="Pfam" id="PF03188">
    <property type="entry name" value="Cytochrom_B561"/>
    <property type="match status" value="1"/>
</dbReference>
<keyword evidence="4" id="KW-0349">Heme</keyword>
<feature type="transmembrane region" description="Helical" evidence="12">
    <location>
        <begin position="28"/>
        <end position="52"/>
    </location>
</feature>
<dbReference type="PROSITE" id="PS51257">
    <property type="entry name" value="PROKAR_LIPOPROTEIN"/>
    <property type="match status" value="1"/>
</dbReference>
<comment type="subcellular location">
    <subcellularLocation>
        <location evidence="2">Membrane</location>
        <topology evidence="2">Multi-pass membrane protein</topology>
    </subcellularLocation>
</comment>
<keyword evidence="7" id="KW-0249">Electron transport</keyword>
<reference evidence="14" key="1">
    <citation type="submission" date="2022-01" db="EMBL/GenBank/DDBJ databases">
        <authorList>
            <person name="King R."/>
        </authorList>
    </citation>
    <scope>NUCLEOTIDE SEQUENCE</scope>
</reference>
<evidence type="ECO:0000256" key="3">
    <source>
        <dbReference type="ARBA" id="ARBA00022448"/>
    </source>
</evidence>
<feature type="transmembrane region" description="Helical" evidence="12">
    <location>
        <begin position="177"/>
        <end position="200"/>
    </location>
</feature>
<sequence>MINYAVRFLTASLFLYSCWVPFQYLGGWFSYHVILCTFGYLPLMAEAIMMFVGDDIWSKNLSRKAKYAIHGYLITFATIITIIGNILVFVYIEKGYHLYTAHGITGLISMIILIISCVLGLAVNYPTEAGRIISIRNVTFKFIHNISGILGYGIGIMSLCFGYFTKWFIYFNGAESRWAALILTILVSIWPLNGAIVSLYNQYKAVLKGNQSSTFLYTAIFGRKCCINNCSDKGLYFKLIKERKPYRNV</sequence>
<dbReference type="GO" id="GO:0046872">
    <property type="term" value="F:metal ion binding"/>
    <property type="evidence" value="ECO:0007669"/>
    <property type="project" value="UniProtKB-KW"/>
</dbReference>
<dbReference type="GO" id="GO:0016020">
    <property type="term" value="C:membrane"/>
    <property type="evidence" value="ECO:0007669"/>
    <property type="project" value="UniProtKB-SubCell"/>
</dbReference>
<evidence type="ECO:0000256" key="6">
    <source>
        <dbReference type="ARBA" id="ARBA00022723"/>
    </source>
</evidence>
<dbReference type="SMART" id="SM00665">
    <property type="entry name" value="B561"/>
    <property type="match status" value="1"/>
</dbReference>
<name>A0A9N9SVA5_DIABA</name>
<feature type="transmembrane region" description="Helical" evidence="12">
    <location>
        <begin position="72"/>
        <end position="92"/>
    </location>
</feature>
<feature type="domain" description="Cytochrome b561" evidence="13">
    <location>
        <begin position="1"/>
        <end position="203"/>
    </location>
</feature>
<dbReference type="GO" id="GO:0140575">
    <property type="term" value="F:transmembrane monodehydroascorbate reductase activity"/>
    <property type="evidence" value="ECO:0007669"/>
    <property type="project" value="InterPro"/>
</dbReference>
<dbReference type="Gene3D" id="1.20.120.1770">
    <property type="match status" value="1"/>
</dbReference>
<keyword evidence="6" id="KW-0479">Metal-binding</keyword>
<keyword evidence="3" id="KW-0813">Transport</keyword>
<keyword evidence="9" id="KW-0408">Iron</keyword>
<protein>
    <recommendedName>
        <fullName evidence="11">ascorbate ferrireductase (transmembrane)</fullName>
        <ecNumber evidence="11">7.2.1.3</ecNumber>
    </recommendedName>
</protein>
<evidence type="ECO:0000256" key="10">
    <source>
        <dbReference type="ARBA" id="ARBA00023136"/>
    </source>
</evidence>
<evidence type="ECO:0000256" key="4">
    <source>
        <dbReference type="ARBA" id="ARBA00022617"/>
    </source>
</evidence>
<keyword evidence="5 12" id="KW-0812">Transmembrane</keyword>
<keyword evidence="15" id="KW-1185">Reference proteome</keyword>
<feature type="transmembrane region" description="Helical" evidence="12">
    <location>
        <begin position="104"/>
        <end position="125"/>
    </location>
</feature>
<comment type="cofactor">
    <cofactor evidence="1">
        <name>heme b</name>
        <dbReference type="ChEBI" id="CHEBI:60344"/>
    </cofactor>
</comment>
<proteinExistence type="predicted"/>
<evidence type="ECO:0000256" key="2">
    <source>
        <dbReference type="ARBA" id="ARBA00004141"/>
    </source>
</evidence>
<dbReference type="AlphaFoldDB" id="A0A9N9SVA5"/>
<evidence type="ECO:0000256" key="12">
    <source>
        <dbReference type="SAM" id="Phobius"/>
    </source>
</evidence>
<evidence type="ECO:0000256" key="8">
    <source>
        <dbReference type="ARBA" id="ARBA00022989"/>
    </source>
</evidence>
<organism evidence="14 15">
    <name type="scientific">Diabrotica balteata</name>
    <name type="common">Banded cucumber beetle</name>
    <dbReference type="NCBI Taxonomy" id="107213"/>
    <lineage>
        <taxon>Eukaryota</taxon>
        <taxon>Metazoa</taxon>
        <taxon>Ecdysozoa</taxon>
        <taxon>Arthropoda</taxon>
        <taxon>Hexapoda</taxon>
        <taxon>Insecta</taxon>
        <taxon>Pterygota</taxon>
        <taxon>Neoptera</taxon>
        <taxon>Endopterygota</taxon>
        <taxon>Coleoptera</taxon>
        <taxon>Polyphaga</taxon>
        <taxon>Cucujiformia</taxon>
        <taxon>Chrysomeloidea</taxon>
        <taxon>Chrysomelidae</taxon>
        <taxon>Galerucinae</taxon>
        <taxon>Diabroticina</taxon>
        <taxon>Diabroticites</taxon>
        <taxon>Diabrotica</taxon>
    </lineage>
</organism>
<dbReference type="PANTHER" id="PTHR15422">
    <property type="entry name" value="OS05G0565100 PROTEIN"/>
    <property type="match status" value="1"/>
</dbReference>
<feature type="transmembrane region" description="Helical" evidence="12">
    <location>
        <begin position="5"/>
        <end position="22"/>
    </location>
</feature>
<dbReference type="EMBL" id="OU898277">
    <property type="protein sequence ID" value="CAG9830126.1"/>
    <property type="molecule type" value="Genomic_DNA"/>
</dbReference>
<evidence type="ECO:0000313" key="14">
    <source>
        <dbReference type="EMBL" id="CAG9830126.1"/>
    </source>
</evidence>
<evidence type="ECO:0000256" key="9">
    <source>
        <dbReference type="ARBA" id="ARBA00023004"/>
    </source>
</evidence>
<dbReference type="PANTHER" id="PTHR15422:SF43">
    <property type="entry name" value="ASCORBATE FERRIREDUCTASE (TRANSMEMBRANE)"/>
    <property type="match status" value="1"/>
</dbReference>
<keyword evidence="8 12" id="KW-1133">Transmembrane helix</keyword>
<keyword evidence="10 12" id="KW-0472">Membrane</keyword>
<dbReference type="Proteomes" id="UP001153709">
    <property type="component" value="Chromosome 2"/>
</dbReference>
<dbReference type="InterPro" id="IPR045150">
    <property type="entry name" value="CYB561D1/2"/>
</dbReference>
<dbReference type="EC" id="7.2.1.3" evidence="11"/>
<evidence type="ECO:0000259" key="13">
    <source>
        <dbReference type="PROSITE" id="PS50939"/>
    </source>
</evidence>
<feature type="transmembrane region" description="Helical" evidence="12">
    <location>
        <begin position="146"/>
        <end position="165"/>
    </location>
</feature>
<evidence type="ECO:0000256" key="1">
    <source>
        <dbReference type="ARBA" id="ARBA00001970"/>
    </source>
</evidence>
<evidence type="ECO:0000256" key="11">
    <source>
        <dbReference type="ARBA" id="ARBA00024225"/>
    </source>
</evidence>
<dbReference type="InterPro" id="IPR006593">
    <property type="entry name" value="Cyt_b561/ferric_Rdtase_TM"/>
</dbReference>